<gene>
    <name evidence="6" type="primary">LOC114662902</name>
</gene>
<protein>
    <recommendedName>
        <fullName evidence="8">PWWP domain-containing protein MUM1L1</fullName>
    </recommendedName>
</protein>
<keyword evidence="7" id="KW-1185">Reference proteome</keyword>
<dbReference type="InterPro" id="IPR048795">
    <property type="entry name" value="PWP3A_3B_4_C"/>
</dbReference>
<feature type="domain" description="MUM1-like PWWP" evidence="3">
    <location>
        <begin position="510"/>
        <end position="588"/>
    </location>
</feature>
<dbReference type="SUPFAM" id="SSF63748">
    <property type="entry name" value="Tudor/PWWP/MBT"/>
    <property type="match status" value="1"/>
</dbReference>
<name>A0A8C4TJC4_ERPCA</name>
<evidence type="ECO:0008006" key="8">
    <source>
        <dbReference type="Google" id="ProtNLM"/>
    </source>
</evidence>
<organism evidence="6 7">
    <name type="scientific">Erpetoichthys calabaricus</name>
    <name type="common">Rope fish</name>
    <name type="synonym">Calamoichthys calabaricus</name>
    <dbReference type="NCBI Taxonomy" id="27687"/>
    <lineage>
        <taxon>Eukaryota</taxon>
        <taxon>Metazoa</taxon>
        <taxon>Chordata</taxon>
        <taxon>Craniata</taxon>
        <taxon>Vertebrata</taxon>
        <taxon>Euteleostomi</taxon>
        <taxon>Actinopterygii</taxon>
        <taxon>Polypteriformes</taxon>
        <taxon>Polypteridae</taxon>
        <taxon>Erpetoichthys</taxon>
    </lineage>
</organism>
<feature type="compositionally biased region" description="Polar residues" evidence="2">
    <location>
        <begin position="353"/>
        <end position="362"/>
    </location>
</feature>
<evidence type="ECO:0000259" key="4">
    <source>
        <dbReference type="Pfam" id="PF20886"/>
    </source>
</evidence>
<accession>A0A8C4TJC4</accession>
<evidence type="ECO:0000313" key="6">
    <source>
        <dbReference type="Ensembl" id="ENSECRP00000033651.1"/>
    </source>
</evidence>
<feature type="compositionally biased region" description="Basic and acidic residues" evidence="2">
    <location>
        <begin position="382"/>
        <end position="398"/>
    </location>
</feature>
<evidence type="ECO:0000259" key="5">
    <source>
        <dbReference type="Pfam" id="PF20887"/>
    </source>
</evidence>
<reference evidence="6" key="3">
    <citation type="submission" date="2025-09" db="UniProtKB">
        <authorList>
            <consortium name="Ensembl"/>
        </authorList>
    </citation>
    <scope>IDENTIFICATION</scope>
</reference>
<comment type="similarity">
    <text evidence="1">Belongs to the PWWP3A family.</text>
</comment>
<dbReference type="PANTHER" id="PTHR31333:SF6">
    <property type="entry name" value="MUM1 LIKE 1"/>
    <property type="match status" value="1"/>
</dbReference>
<reference evidence="6" key="1">
    <citation type="submission" date="2021-06" db="EMBL/GenBank/DDBJ databases">
        <authorList>
            <consortium name="Wellcome Sanger Institute Data Sharing"/>
        </authorList>
    </citation>
    <scope>NUCLEOTIDE SEQUENCE [LARGE SCALE GENOMIC DNA]</scope>
</reference>
<feature type="region of interest" description="Disordered" evidence="2">
    <location>
        <begin position="141"/>
        <end position="220"/>
    </location>
</feature>
<dbReference type="InterPro" id="IPR048765">
    <property type="entry name" value="PWP3A_3B_4_N"/>
</dbReference>
<dbReference type="Pfam" id="PF20884">
    <property type="entry name" value="MUM1-like_PWWP"/>
    <property type="match status" value="1"/>
</dbReference>
<dbReference type="Pfam" id="PF20886">
    <property type="entry name" value="PWP3A-B_C"/>
    <property type="match status" value="1"/>
</dbReference>
<proteinExistence type="inferred from homology"/>
<dbReference type="Proteomes" id="UP000694620">
    <property type="component" value="Chromosome 12"/>
</dbReference>
<sequence length="821" mass="94557">MKDEQYVFCLWEGRFWPAKCIKHHAKDTKSSQDEIEVEVLYVGKRVQIKRSNIIPHNRQTYEDVSQDLEKNPDRHRILDLFFETEDDNISFKGFPIDGISIGKDMESKTFQPELISPYRRALEQMMVLPLSPSTCTLAASMTRNRETPTKRRRITKGKQYCKAKRSLEDQTESSVEVTSLKSSDPSKTTMVRSSDDDPGCYKDTDREEVADRRSKKVSKPIENCDPCNSGGKTTAATWLNTRKGTSRMSRKPTEKSNGSVQNFTRHRPALLTSTPQNSFRRRMWKDPDFQFQESDCYLTPKQKLTSKVKEKSKFCTKNQNFNCLSQAPRQSWPKKNVKRNFQKLFVEHTDETQCSSSAQTLRNGGISGRTQTSRQTRRKKSRGDARVESLDLNSDKPVQKISTRSCSRLEDKGHNTQSPFTSHRWKKLPISENRKRPMKSQRHNTLPDFTLEEIDMSHQSSDLSLGLSLTESLIDTSVVEDEEEDEEEEEEEEELPSIFLESKKSCPIAEGACVWCKFRKYPFWPALVKSVNHKNKKASIVFVEQLLTDKPRKGLCVSLRTLKPFDCDEKEMFINTARETYDRAIDFCVALIDDYIIRIGGRAFSGSFTDYCTSEISHPVRKEFHQGHDTLTFPSCLIQAECDDTTESQPGDSCCEQLTQKKLLPDRSKAARNKANQKLVQFIVKTRGVEKHLQAIIAGKKHSKWLTEYLKPSRFLKWVDTYLEDESQLWEVLNYLKSFVAGVQGRSQLLADNNELIFNVLLPEAVIFAISAVDRISIEKAEEKYNKGPDISAREREEFDQQIEREIRMKAAMCLNDQSQP</sequence>
<dbReference type="GeneID" id="114662902"/>
<dbReference type="Pfam" id="PF20887">
    <property type="entry name" value="PWP3A-B_N"/>
    <property type="match status" value="1"/>
</dbReference>
<dbReference type="InterPro" id="IPR040263">
    <property type="entry name" value="PWP3A_3B_4"/>
</dbReference>
<dbReference type="RefSeq" id="XP_051790949.1">
    <property type="nucleotide sequence ID" value="XM_051934989.1"/>
</dbReference>
<dbReference type="Ensembl" id="ENSECRT00000034381.1">
    <property type="protein sequence ID" value="ENSECRP00000033651.1"/>
    <property type="gene ID" value="ENSECRG00000022784.1"/>
</dbReference>
<feature type="compositionally biased region" description="Polar residues" evidence="2">
    <location>
        <begin position="172"/>
        <end position="192"/>
    </location>
</feature>
<feature type="compositionally biased region" description="Acidic residues" evidence="2">
    <location>
        <begin position="478"/>
        <end position="495"/>
    </location>
</feature>
<dbReference type="Gene3D" id="2.30.30.140">
    <property type="match status" value="1"/>
</dbReference>
<feature type="domain" description="PWWP" evidence="4">
    <location>
        <begin position="665"/>
        <end position="803"/>
    </location>
</feature>
<evidence type="ECO:0000256" key="2">
    <source>
        <dbReference type="SAM" id="MobiDB-lite"/>
    </source>
</evidence>
<dbReference type="FunFam" id="2.30.30.140:FF:000063">
    <property type="entry name" value="PWWP domain-containing DNA repair factor 3A"/>
    <property type="match status" value="1"/>
</dbReference>
<dbReference type="PANTHER" id="PTHR31333">
    <property type="entry name" value="PWWP DOMAIN-CONTAINING DNA REPAIR FACTOR 3 FAMILY MEMBER"/>
    <property type="match status" value="1"/>
</dbReference>
<evidence type="ECO:0000256" key="1">
    <source>
        <dbReference type="ARBA" id="ARBA00008188"/>
    </source>
</evidence>
<feature type="compositionally biased region" description="Basic and acidic residues" evidence="2">
    <location>
        <begin position="193"/>
        <end position="212"/>
    </location>
</feature>
<dbReference type="CDD" id="cd06080">
    <property type="entry name" value="PWWP_MUM1-like"/>
    <property type="match status" value="1"/>
</dbReference>
<feature type="region of interest" description="Disordered" evidence="2">
    <location>
        <begin position="353"/>
        <end position="443"/>
    </location>
</feature>
<reference evidence="6" key="2">
    <citation type="submission" date="2025-08" db="UniProtKB">
        <authorList>
            <consortium name="Ensembl"/>
        </authorList>
    </citation>
    <scope>IDENTIFICATION</scope>
</reference>
<feature type="compositionally biased region" description="Basic residues" evidence="2">
    <location>
        <begin position="150"/>
        <end position="164"/>
    </location>
</feature>
<dbReference type="AlphaFoldDB" id="A0A8C4TJC4"/>
<evidence type="ECO:0000313" key="7">
    <source>
        <dbReference type="Proteomes" id="UP000694620"/>
    </source>
</evidence>
<feature type="region of interest" description="Disordered" evidence="2">
    <location>
        <begin position="476"/>
        <end position="497"/>
    </location>
</feature>
<feature type="domain" description="PWWP" evidence="5">
    <location>
        <begin position="6"/>
        <end position="73"/>
    </location>
</feature>
<evidence type="ECO:0000259" key="3">
    <source>
        <dbReference type="Pfam" id="PF20884"/>
    </source>
</evidence>
<dbReference type="Gene3D" id="6.10.300.20">
    <property type="match status" value="1"/>
</dbReference>
<dbReference type="GeneTree" id="ENSGT00390000001700"/>
<dbReference type="OrthoDB" id="10013064at2759"/>
<dbReference type="InterPro" id="IPR035504">
    <property type="entry name" value="MUM1-like_PWWP"/>
</dbReference>